<protein>
    <submittedName>
        <fullName evidence="1">Uncharacterized protein</fullName>
    </submittedName>
</protein>
<evidence type="ECO:0000313" key="2">
    <source>
        <dbReference type="Proteomes" id="UP001140087"/>
    </source>
</evidence>
<organism evidence="1 2">
    <name type="scientific">Coemansia helicoidea</name>
    <dbReference type="NCBI Taxonomy" id="1286919"/>
    <lineage>
        <taxon>Eukaryota</taxon>
        <taxon>Fungi</taxon>
        <taxon>Fungi incertae sedis</taxon>
        <taxon>Zoopagomycota</taxon>
        <taxon>Kickxellomycotina</taxon>
        <taxon>Kickxellomycetes</taxon>
        <taxon>Kickxellales</taxon>
        <taxon>Kickxellaceae</taxon>
        <taxon>Coemansia</taxon>
    </lineage>
</organism>
<proteinExistence type="predicted"/>
<dbReference type="EMBL" id="JANBUN010000827">
    <property type="protein sequence ID" value="KAJ2801130.1"/>
    <property type="molecule type" value="Genomic_DNA"/>
</dbReference>
<dbReference type="Proteomes" id="UP001140087">
    <property type="component" value="Unassembled WGS sequence"/>
</dbReference>
<comment type="caution">
    <text evidence="1">The sequence shown here is derived from an EMBL/GenBank/DDBJ whole genome shotgun (WGS) entry which is preliminary data.</text>
</comment>
<reference evidence="1" key="1">
    <citation type="submission" date="2022-07" db="EMBL/GenBank/DDBJ databases">
        <title>Phylogenomic reconstructions and comparative analyses of Kickxellomycotina fungi.</title>
        <authorList>
            <person name="Reynolds N.K."/>
            <person name="Stajich J.E."/>
            <person name="Barry K."/>
            <person name="Grigoriev I.V."/>
            <person name="Crous P."/>
            <person name="Smith M.E."/>
        </authorList>
    </citation>
    <scope>NUCLEOTIDE SEQUENCE</scope>
    <source>
        <strain evidence="1">BCRC 34780</strain>
    </source>
</reference>
<evidence type="ECO:0000313" key="1">
    <source>
        <dbReference type="EMBL" id="KAJ2801130.1"/>
    </source>
</evidence>
<sequence>MVQHAAAPDPPPQQREQHPDVLSAAAADASAERKDDKAAPVRKRLSLACTTCRQRKVKCDGGRPSCRTCAKFNWPCIYQPSNRKRGPRPRALALMDGSPYSARPHWSAAPGYYTYSIPGPHHPGVSPPMHMPPPVAPHWHHLMASMPDQRYMDNPQNGAPIHADPAHSGVGSYNHDMYSTYSDYIASTGGIRIRPPGIGPPPPPHMAMGMPPPPLLAHGRQPMHSPPF</sequence>
<gene>
    <name evidence="1" type="ORF">H4R21_002905</name>
</gene>
<keyword evidence="2" id="KW-1185">Reference proteome</keyword>
<feature type="non-terminal residue" evidence="1">
    <location>
        <position position="228"/>
    </location>
</feature>
<name>A0ACC1L627_9FUNG</name>
<accession>A0ACC1L627</accession>